<sequence length="252" mass="28026">MGIFLLHFSPTGSSKRVGKLLAKVWKEPVKRIDLTKQNFEYAHTFNQEDVCYFAVPAFGGRVPALALAHLTEIRGKETPAILIATYGNRAFDDLFLELQDFLSPKGFVVNAAVASVTEHSIVGEFGTGRPNEADIAELNDFAKKIQIKIQAQPSEISALGNKPYRSYQTADYRPLTSDACTDCKLCAEKCPTCAIPYENPRETIFEKCILCMRCIHICPEKARYVDPTAIASLKNHLQEVATGHKANQLFLK</sequence>
<keyword evidence="1" id="KW-0479">Metal-binding</keyword>
<feature type="domain" description="4Fe-4S ferredoxin-type" evidence="4">
    <location>
        <begin position="171"/>
        <end position="198"/>
    </location>
</feature>
<gene>
    <name evidence="5" type="ORF">KUA55_12265</name>
</gene>
<evidence type="ECO:0000256" key="2">
    <source>
        <dbReference type="ARBA" id="ARBA00023004"/>
    </source>
</evidence>
<evidence type="ECO:0000313" key="5">
    <source>
        <dbReference type="EMBL" id="MBV7391458.1"/>
    </source>
</evidence>
<organism evidence="5 6">
    <name type="scientific">Enterococcus alishanensis</name>
    <dbReference type="NCBI Taxonomy" id="1303817"/>
    <lineage>
        <taxon>Bacteria</taxon>
        <taxon>Bacillati</taxon>
        <taxon>Bacillota</taxon>
        <taxon>Bacilli</taxon>
        <taxon>Lactobacillales</taxon>
        <taxon>Enterococcaceae</taxon>
        <taxon>Enterococcus</taxon>
    </lineage>
</organism>
<keyword evidence="6" id="KW-1185">Reference proteome</keyword>
<evidence type="ECO:0000313" key="6">
    <source>
        <dbReference type="Proteomes" id="UP000774130"/>
    </source>
</evidence>
<keyword evidence="2" id="KW-0408">Iron</keyword>
<keyword evidence="3" id="KW-0411">Iron-sulfur</keyword>
<evidence type="ECO:0000256" key="3">
    <source>
        <dbReference type="ARBA" id="ARBA00023014"/>
    </source>
</evidence>
<dbReference type="PROSITE" id="PS51379">
    <property type="entry name" value="4FE4S_FER_2"/>
    <property type="match status" value="2"/>
</dbReference>
<dbReference type="PANTHER" id="PTHR43122:SF1">
    <property type="entry name" value="IRON-SULFUR-BINDING PROTEIN"/>
    <property type="match status" value="1"/>
</dbReference>
<dbReference type="Proteomes" id="UP000774130">
    <property type="component" value="Unassembled WGS sequence"/>
</dbReference>
<evidence type="ECO:0000256" key="1">
    <source>
        <dbReference type="ARBA" id="ARBA00022723"/>
    </source>
</evidence>
<comment type="caution">
    <text evidence="5">The sequence shown here is derived from an EMBL/GenBank/DDBJ whole genome shotgun (WGS) entry which is preliminary data.</text>
</comment>
<dbReference type="Pfam" id="PF13187">
    <property type="entry name" value="Fer4_9"/>
    <property type="match status" value="1"/>
</dbReference>
<feature type="domain" description="4Fe-4S ferredoxin-type" evidence="4">
    <location>
        <begin position="199"/>
        <end position="228"/>
    </location>
</feature>
<dbReference type="PROSITE" id="PS00198">
    <property type="entry name" value="4FE4S_FER_1"/>
    <property type="match status" value="1"/>
</dbReference>
<protein>
    <submittedName>
        <fullName evidence="5">EFR1 family ferrodoxin</fullName>
    </submittedName>
</protein>
<accession>A0ABS6TEV0</accession>
<dbReference type="InterPro" id="IPR017896">
    <property type="entry name" value="4Fe4S_Fe-S-bd"/>
</dbReference>
<dbReference type="InterPro" id="IPR017900">
    <property type="entry name" value="4Fe4S_Fe_S_CS"/>
</dbReference>
<dbReference type="InterPro" id="IPR047964">
    <property type="entry name" value="EFR1-like"/>
</dbReference>
<dbReference type="EMBL" id="JAHUZB010000004">
    <property type="protein sequence ID" value="MBV7391458.1"/>
    <property type="molecule type" value="Genomic_DNA"/>
</dbReference>
<dbReference type="NCBIfam" id="NF038196">
    <property type="entry name" value="ferrodoxin_EFR1"/>
    <property type="match status" value="1"/>
</dbReference>
<name>A0ABS6TEV0_9ENTE</name>
<proteinExistence type="predicted"/>
<reference evidence="5 6" key="1">
    <citation type="submission" date="2021-06" db="EMBL/GenBank/DDBJ databases">
        <title>Enterococcus alishanensis sp. nov., a novel lactic acid bacterium isolated from fresh coffee beans.</title>
        <authorList>
            <person name="Chen Y.-S."/>
        </authorList>
    </citation>
    <scope>NUCLEOTIDE SEQUENCE [LARGE SCALE GENOMIC DNA]</scope>
    <source>
        <strain evidence="5 6">ALS3</strain>
    </source>
</reference>
<evidence type="ECO:0000259" key="4">
    <source>
        <dbReference type="PROSITE" id="PS51379"/>
    </source>
</evidence>
<dbReference type="RefSeq" id="WP_218326648.1">
    <property type="nucleotide sequence ID" value="NZ_JAHUZB010000004.1"/>
</dbReference>
<dbReference type="PANTHER" id="PTHR43122">
    <property type="entry name" value="FERREDOXIN SUBUNIT OF PYRUVATE:FLAVODOXIN OXIDOREDUCTASE-RELATED"/>
    <property type="match status" value="1"/>
</dbReference>